<gene>
    <name evidence="2" type="ORF">ETAA8_47390</name>
</gene>
<keyword evidence="3" id="KW-1185">Reference proteome</keyword>
<evidence type="ECO:0000313" key="3">
    <source>
        <dbReference type="Proteomes" id="UP000315017"/>
    </source>
</evidence>
<dbReference type="KEGG" id="aagg:ETAA8_47390"/>
<protein>
    <submittedName>
        <fullName evidence="2">Uncharacterized protein</fullName>
    </submittedName>
</protein>
<organism evidence="2 3">
    <name type="scientific">Anatilimnocola aggregata</name>
    <dbReference type="NCBI Taxonomy" id="2528021"/>
    <lineage>
        <taxon>Bacteria</taxon>
        <taxon>Pseudomonadati</taxon>
        <taxon>Planctomycetota</taxon>
        <taxon>Planctomycetia</taxon>
        <taxon>Pirellulales</taxon>
        <taxon>Pirellulaceae</taxon>
        <taxon>Anatilimnocola</taxon>
    </lineage>
</organism>
<dbReference type="OrthoDB" id="265402at2"/>
<dbReference type="EMBL" id="CP036274">
    <property type="protein sequence ID" value="QDU29624.1"/>
    <property type="molecule type" value="Genomic_DNA"/>
</dbReference>
<dbReference type="Proteomes" id="UP000315017">
    <property type="component" value="Chromosome"/>
</dbReference>
<dbReference type="RefSeq" id="WP_145093713.1">
    <property type="nucleotide sequence ID" value="NZ_CP036274.1"/>
</dbReference>
<feature type="chain" id="PRO_5022178788" evidence="1">
    <location>
        <begin position="23"/>
        <end position="187"/>
    </location>
</feature>
<evidence type="ECO:0000256" key="1">
    <source>
        <dbReference type="SAM" id="SignalP"/>
    </source>
</evidence>
<feature type="signal peptide" evidence="1">
    <location>
        <begin position="1"/>
        <end position="22"/>
    </location>
</feature>
<proteinExistence type="predicted"/>
<dbReference type="AlphaFoldDB" id="A0A517YHC7"/>
<name>A0A517YHC7_9BACT</name>
<accession>A0A517YHC7</accession>
<evidence type="ECO:0000313" key="2">
    <source>
        <dbReference type="EMBL" id="QDU29624.1"/>
    </source>
</evidence>
<sequence precursor="true">MSKLPPLASVLVLAIFVANSYAAEPVRSGLQAGEKITAIFEPLNVNGEHAGERHCLVCENGVSPVAMVFARQPSEALWKLLAELETTTANSDALAMGSFVVFLNEDDKLKEQLAASAKKHSLKKLIVSTYEVAGPEGFEVAKDAEVTVVLYRDFKVEANHAFRAGELTAAAVDKVVADLPKILVKKE</sequence>
<keyword evidence="1" id="KW-0732">Signal</keyword>
<reference evidence="2 3" key="1">
    <citation type="submission" date="2019-02" db="EMBL/GenBank/DDBJ databases">
        <title>Deep-cultivation of Planctomycetes and their phenomic and genomic characterization uncovers novel biology.</title>
        <authorList>
            <person name="Wiegand S."/>
            <person name="Jogler M."/>
            <person name="Boedeker C."/>
            <person name="Pinto D."/>
            <person name="Vollmers J."/>
            <person name="Rivas-Marin E."/>
            <person name="Kohn T."/>
            <person name="Peeters S.H."/>
            <person name="Heuer A."/>
            <person name="Rast P."/>
            <person name="Oberbeckmann S."/>
            <person name="Bunk B."/>
            <person name="Jeske O."/>
            <person name="Meyerdierks A."/>
            <person name="Storesund J.E."/>
            <person name="Kallscheuer N."/>
            <person name="Luecker S."/>
            <person name="Lage O.M."/>
            <person name="Pohl T."/>
            <person name="Merkel B.J."/>
            <person name="Hornburger P."/>
            <person name="Mueller R.-W."/>
            <person name="Bruemmer F."/>
            <person name="Labrenz M."/>
            <person name="Spormann A.M."/>
            <person name="Op den Camp H."/>
            <person name="Overmann J."/>
            <person name="Amann R."/>
            <person name="Jetten M.S.M."/>
            <person name="Mascher T."/>
            <person name="Medema M.H."/>
            <person name="Devos D.P."/>
            <person name="Kaster A.-K."/>
            <person name="Ovreas L."/>
            <person name="Rohde M."/>
            <person name="Galperin M.Y."/>
            <person name="Jogler C."/>
        </authorList>
    </citation>
    <scope>NUCLEOTIDE SEQUENCE [LARGE SCALE GENOMIC DNA]</scope>
    <source>
        <strain evidence="2 3">ETA_A8</strain>
    </source>
</reference>